<comment type="caution">
    <text evidence="1">The sequence shown here is derived from an EMBL/GenBank/DDBJ whole genome shotgun (WGS) entry which is preliminary data.</text>
</comment>
<gene>
    <name evidence="1" type="ORF">HID58_084402</name>
</gene>
<name>A0ABQ7XJP3_BRANA</name>
<evidence type="ECO:0000313" key="1">
    <source>
        <dbReference type="EMBL" id="KAH0856141.1"/>
    </source>
</evidence>
<dbReference type="Proteomes" id="UP000824890">
    <property type="component" value="Unassembled WGS sequence"/>
</dbReference>
<dbReference type="EMBL" id="JAGKQM010000019">
    <property type="protein sequence ID" value="KAH0856141.1"/>
    <property type="molecule type" value="Genomic_DNA"/>
</dbReference>
<protein>
    <submittedName>
        <fullName evidence="1">Uncharacterized protein</fullName>
    </submittedName>
</protein>
<organism evidence="1 2">
    <name type="scientific">Brassica napus</name>
    <name type="common">Rape</name>
    <dbReference type="NCBI Taxonomy" id="3708"/>
    <lineage>
        <taxon>Eukaryota</taxon>
        <taxon>Viridiplantae</taxon>
        <taxon>Streptophyta</taxon>
        <taxon>Embryophyta</taxon>
        <taxon>Tracheophyta</taxon>
        <taxon>Spermatophyta</taxon>
        <taxon>Magnoliopsida</taxon>
        <taxon>eudicotyledons</taxon>
        <taxon>Gunneridae</taxon>
        <taxon>Pentapetalae</taxon>
        <taxon>rosids</taxon>
        <taxon>malvids</taxon>
        <taxon>Brassicales</taxon>
        <taxon>Brassicaceae</taxon>
        <taxon>Brassiceae</taxon>
        <taxon>Brassica</taxon>
    </lineage>
</organism>
<evidence type="ECO:0000313" key="2">
    <source>
        <dbReference type="Proteomes" id="UP000824890"/>
    </source>
</evidence>
<proteinExistence type="predicted"/>
<sequence>MLGFCNDINLFCQSLIHGFGDFQELTGYDLAFSKNHQELGVRLIAESALADRRFQSYVAIGYPSWCP</sequence>
<reference evidence="1 2" key="1">
    <citation type="submission" date="2021-05" db="EMBL/GenBank/DDBJ databases">
        <title>Genome Assembly of Synthetic Allotetraploid Brassica napus Reveals Homoeologous Exchanges between Subgenomes.</title>
        <authorList>
            <person name="Davis J.T."/>
        </authorList>
    </citation>
    <scope>NUCLEOTIDE SEQUENCE [LARGE SCALE GENOMIC DNA]</scope>
    <source>
        <strain evidence="2">cv. Da-Ae</strain>
        <tissue evidence="1">Seedling</tissue>
    </source>
</reference>
<accession>A0ABQ7XJP3</accession>
<keyword evidence="2" id="KW-1185">Reference proteome</keyword>